<dbReference type="EC" id="1.2.1.3" evidence="3"/>
<comment type="caution">
    <text evidence="9">The sequence shown here is derived from an EMBL/GenBank/DDBJ whole genome shotgun (WGS) entry which is preliminary data.</text>
</comment>
<proteinExistence type="inferred from homology"/>
<name>A0A0G2EE34_PHACM</name>
<evidence type="ECO:0000313" key="10">
    <source>
        <dbReference type="Proteomes" id="UP000053317"/>
    </source>
</evidence>
<accession>A0A0G2EE34</accession>
<comment type="catalytic activity">
    <reaction evidence="4">
        <text>an aldehyde + NAD(+) + H2O = a carboxylate + NADH + 2 H(+)</text>
        <dbReference type="Rhea" id="RHEA:16185"/>
        <dbReference type="ChEBI" id="CHEBI:15377"/>
        <dbReference type="ChEBI" id="CHEBI:15378"/>
        <dbReference type="ChEBI" id="CHEBI:17478"/>
        <dbReference type="ChEBI" id="CHEBI:29067"/>
        <dbReference type="ChEBI" id="CHEBI:57540"/>
        <dbReference type="ChEBI" id="CHEBI:57945"/>
        <dbReference type="EC" id="1.2.1.3"/>
    </reaction>
</comment>
<dbReference type="OrthoDB" id="310895at2759"/>
<dbReference type="InterPro" id="IPR029510">
    <property type="entry name" value="Ald_DH_CS_GLU"/>
</dbReference>
<dbReference type="Pfam" id="PF00171">
    <property type="entry name" value="Aldedh"/>
    <property type="match status" value="1"/>
</dbReference>
<dbReference type="FunFam" id="3.40.605.10:FF:000007">
    <property type="entry name" value="NAD/NADP-dependent betaine aldehyde dehydrogenase"/>
    <property type="match status" value="1"/>
</dbReference>
<feature type="domain" description="Aldehyde dehydrogenase" evidence="8">
    <location>
        <begin position="27"/>
        <end position="477"/>
    </location>
</feature>
<evidence type="ECO:0000259" key="8">
    <source>
        <dbReference type="Pfam" id="PF00171"/>
    </source>
</evidence>
<dbReference type="CDD" id="cd07106">
    <property type="entry name" value="ALDH_AldA-AAD23400"/>
    <property type="match status" value="1"/>
</dbReference>
<sequence>MGSFNIPSSLDFTSFSNVINGELRSSETFHQAVNPSNREPLWKVPAATEQDLNDAVNAAQKAFPEWAATSWTERQGLLRQAQERILSHKDGLAQLLVDEVGKPIPFAAREVSDTTGFLDFYANQAEILPKEIIDTEAFKVTQRWVPVGVTAAICPWNFPLVLAAGKLAPALLTGNPIIIKPSPFTPYSILKVVELIRDIFPPGVLQAFNGDDSMGPLMCTHPGISKISFTGSIPTGKKVMAAASRNLKSVTLELGGNSASIICPDVDVDIVAPEVSLGSFFNSGQLCAASKRVYVHKDIYDEFLLAMVNQVKSWKVAPAATEGAILGPVQNEMQYNIVKRIFDDTVSNGYKFALGGEIKDANKDLVIQPAIIDRPPDDAMIVKEEPFGPIVPILSWSDEDELIQRVNDTNTGLGGAVWSSDIPRAERIASKIEAGTIWINSFEKPLPMSHFAGHKESGIGGEWGEQGLYSYLQPKSIQFWKMSVGKSAKTIDKLVHTDPDYWPTFQLRNVKILPHGKAKSRYARCVSLFDASIDHPVCAVGEIEQVDEDNLDRVLDAHQDHHDGLLVLLPEVTNFCYGEEDRVCKLWAEGQAGWFEIRPANDYQQIYYEMTEAVRIWYYLEDQYNIRGTRKARNPPVDILFEIYLKKHREYETVERVQETFHANQSFVLSEMNKQDAEMSDDYDETRMKWADTNIYDYFVGQASDAEVDTKANTNTSTDENGQSPESASSTPLSSSSSEEETEIVPPNPPKAGKSAKSAGLRPTGLTPKPARNKSFRSRTGLAMNIDSDEEETNPKGDVKRMTILNEMKKAGARTSFLEAFLEGRNGVV</sequence>
<dbReference type="Gene3D" id="3.40.605.10">
    <property type="entry name" value="Aldehyde Dehydrogenase, Chain A, domain 1"/>
    <property type="match status" value="1"/>
</dbReference>
<evidence type="ECO:0000313" key="9">
    <source>
        <dbReference type="EMBL" id="KKY21162.1"/>
    </source>
</evidence>
<reference evidence="9 10" key="1">
    <citation type="submission" date="2015-05" db="EMBL/GenBank/DDBJ databases">
        <title>Distinctive expansion of gene families associated with plant cell wall degradation and secondary metabolism in the genomes of grapevine trunk pathogens.</title>
        <authorList>
            <person name="Lawrence D.P."/>
            <person name="Travadon R."/>
            <person name="Rolshausen P.E."/>
            <person name="Baumgartner K."/>
        </authorList>
    </citation>
    <scope>NUCLEOTIDE SEQUENCE [LARGE SCALE GENOMIC DNA]</scope>
    <source>
        <strain evidence="9">UCRPC4</strain>
    </source>
</reference>
<evidence type="ECO:0000256" key="5">
    <source>
        <dbReference type="PROSITE-ProRule" id="PRU10007"/>
    </source>
</evidence>
<feature type="region of interest" description="Disordered" evidence="7">
    <location>
        <begin position="712"/>
        <end position="798"/>
    </location>
</feature>
<dbReference type="PROSITE" id="PS00687">
    <property type="entry name" value="ALDEHYDE_DEHYDR_GLU"/>
    <property type="match status" value="1"/>
</dbReference>
<protein>
    <recommendedName>
        <fullName evidence="3">aldehyde dehydrogenase (NAD(+))</fullName>
        <ecNumber evidence="3">1.2.1.3</ecNumber>
    </recommendedName>
</protein>
<dbReference type="AlphaFoldDB" id="A0A0G2EE34"/>
<keyword evidence="2 6" id="KW-0560">Oxidoreductase</keyword>
<evidence type="ECO:0000256" key="2">
    <source>
        <dbReference type="ARBA" id="ARBA00023002"/>
    </source>
</evidence>
<evidence type="ECO:0000256" key="1">
    <source>
        <dbReference type="ARBA" id="ARBA00009986"/>
    </source>
</evidence>
<dbReference type="InterPro" id="IPR016162">
    <property type="entry name" value="Ald_DH_N"/>
</dbReference>
<dbReference type="GO" id="GO:0004029">
    <property type="term" value="F:aldehyde dehydrogenase (NAD+) activity"/>
    <property type="evidence" value="ECO:0007669"/>
    <property type="project" value="UniProtKB-EC"/>
</dbReference>
<reference evidence="9 10" key="2">
    <citation type="submission" date="2015-05" db="EMBL/GenBank/DDBJ databases">
        <authorList>
            <person name="Morales-Cruz A."/>
            <person name="Amrine K.C."/>
            <person name="Cantu D."/>
        </authorList>
    </citation>
    <scope>NUCLEOTIDE SEQUENCE [LARGE SCALE GENOMIC DNA]</scope>
    <source>
        <strain evidence="9">UCRPC4</strain>
    </source>
</reference>
<dbReference type="FunFam" id="3.40.309.10:FF:000009">
    <property type="entry name" value="Aldehyde dehydrogenase A"/>
    <property type="match status" value="1"/>
</dbReference>
<dbReference type="SUPFAM" id="SSF53720">
    <property type="entry name" value="ALDH-like"/>
    <property type="match status" value="1"/>
</dbReference>
<feature type="active site" evidence="5">
    <location>
        <position position="253"/>
    </location>
</feature>
<dbReference type="Proteomes" id="UP000053317">
    <property type="component" value="Unassembled WGS sequence"/>
</dbReference>
<dbReference type="InterPro" id="IPR016163">
    <property type="entry name" value="Ald_DH_C"/>
</dbReference>
<evidence type="ECO:0000256" key="3">
    <source>
        <dbReference type="ARBA" id="ARBA00024226"/>
    </source>
</evidence>
<dbReference type="InterPro" id="IPR015590">
    <property type="entry name" value="Aldehyde_DH_dom"/>
</dbReference>
<gene>
    <name evidence="9" type="ORF">UCRPC4_g03859</name>
</gene>
<organism evidence="9 10">
    <name type="scientific">Phaeomoniella chlamydospora</name>
    <name type="common">Phaeoacremonium chlamydosporum</name>
    <dbReference type="NCBI Taxonomy" id="158046"/>
    <lineage>
        <taxon>Eukaryota</taxon>
        <taxon>Fungi</taxon>
        <taxon>Dikarya</taxon>
        <taxon>Ascomycota</taxon>
        <taxon>Pezizomycotina</taxon>
        <taxon>Eurotiomycetes</taxon>
        <taxon>Chaetothyriomycetidae</taxon>
        <taxon>Phaeomoniellales</taxon>
        <taxon>Phaeomoniellaceae</taxon>
        <taxon>Phaeomoniella</taxon>
    </lineage>
</organism>
<evidence type="ECO:0000256" key="4">
    <source>
        <dbReference type="ARBA" id="ARBA00049194"/>
    </source>
</evidence>
<dbReference type="Gene3D" id="3.40.309.10">
    <property type="entry name" value="Aldehyde Dehydrogenase, Chain A, domain 2"/>
    <property type="match status" value="1"/>
</dbReference>
<feature type="compositionally biased region" description="Low complexity" evidence="7">
    <location>
        <begin position="724"/>
        <end position="737"/>
    </location>
</feature>
<dbReference type="EMBL" id="LCWF01000087">
    <property type="protein sequence ID" value="KKY21162.1"/>
    <property type="molecule type" value="Genomic_DNA"/>
</dbReference>
<keyword evidence="10" id="KW-1185">Reference proteome</keyword>
<comment type="similarity">
    <text evidence="1 6">Belongs to the aldehyde dehydrogenase family.</text>
</comment>
<evidence type="ECO:0000256" key="7">
    <source>
        <dbReference type="SAM" id="MobiDB-lite"/>
    </source>
</evidence>
<dbReference type="InterPro" id="IPR016161">
    <property type="entry name" value="Ald_DH/histidinol_DH"/>
</dbReference>
<dbReference type="InterPro" id="IPR044086">
    <property type="entry name" value="LUC3-like"/>
</dbReference>
<evidence type="ECO:0000256" key="6">
    <source>
        <dbReference type="RuleBase" id="RU003345"/>
    </source>
</evidence>
<dbReference type="PANTHER" id="PTHR11699">
    <property type="entry name" value="ALDEHYDE DEHYDROGENASE-RELATED"/>
    <property type="match status" value="1"/>
</dbReference>
<feature type="compositionally biased region" description="Polar residues" evidence="7">
    <location>
        <begin position="712"/>
        <end position="723"/>
    </location>
</feature>